<organism evidence="11 12">
    <name type="scientific">Aliibacillus thermotolerans</name>
    <dbReference type="NCBI Taxonomy" id="1834418"/>
    <lineage>
        <taxon>Bacteria</taxon>
        <taxon>Bacillati</taxon>
        <taxon>Bacillota</taxon>
        <taxon>Bacilli</taxon>
        <taxon>Bacillales</taxon>
        <taxon>Bacillaceae</taxon>
        <taxon>Aliibacillus</taxon>
    </lineage>
</organism>
<feature type="domain" description="Response regulatory" evidence="10">
    <location>
        <begin position="6"/>
        <end position="122"/>
    </location>
</feature>
<name>A0ABW0U822_9BACI</name>
<dbReference type="InterPro" id="IPR051271">
    <property type="entry name" value="2C-system_Tx_regulators"/>
</dbReference>
<evidence type="ECO:0000313" key="12">
    <source>
        <dbReference type="Proteomes" id="UP001596143"/>
    </source>
</evidence>
<keyword evidence="8" id="KW-0804">Transcription</keyword>
<sequence length="235" mass="26986">MTILIKVLIVEDDYRIAEIHEKFLEELDGITVISKALTGKEALEIAKQHDVDLVLLDLYLPDISGENLLKKLRKLKKNIDFVIISAASETHIVERLLRSGIFDYMIKPVIKERLLETIERYIDFVRTLKKKHVVEQKFLDSYFGFDTSDDKNSRNIKDTPKGIDPLTLEKVKEIMEDTTEGITAEKLGEKIGASRTTARRYLEFLISEGEVTADLQYGTIGRPERIYFKVHVGET</sequence>
<dbReference type="PANTHER" id="PTHR45526">
    <property type="entry name" value="TRANSCRIPTIONAL REGULATORY PROTEIN DPIA"/>
    <property type="match status" value="1"/>
</dbReference>
<evidence type="ECO:0000256" key="1">
    <source>
        <dbReference type="ARBA" id="ARBA00004496"/>
    </source>
</evidence>
<dbReference type="InterPro" id="IPR011006">
    <property type="entry name" value="CheY-like_superfamily"/>
</dbReference>
<keyword evidence="5" id="KW-0805">Transcription regulation</keyword>
<keyword evidence="2" id="KW-0963">Cytoplasm</keyword>
<feature type="modified residue" description="4-aspartylphosphate" evidence="9">
    <location>
        <position position="57"/>
    </location>
</feature>
<dbReference type="Pfam" id="PF20714">
    <property type="entry name" value="HTH_64"/>
    <property type="match status" value="1"/>
</dbReference>
<evidence type="ECO:0000256" key="7">
    <source>
        <dbReference type="ARBA" id="ARBA00023159"/>
    </source>
</evidence>
<keyword evidence="4" id="KW-0902">Two-component regulatory system</keyword>
<dbReference type="SUPFAM" id="SSF52172">
    <property type="entry name" value="CheY-like"/>
    <property type="match status" value="1"/>
</dbReference>
<evidence type="ECO:0000256" key="8">
    <source>
        <dbReference type="ARBA" id="ARBA00023163"/>
    </source>
</evidence>
<accession>A0ABW0U822</accession>
<comment type="caution">
    <text evidence="11">The sequence shown here is derived from an EMBL/GenBank/DDBJ whole genome shotgun (WGS) entry which is preliminary data.</text>
</comment>
<evidence type="ECO:0000313" key="11">
    <source>
        <dbReference type="EMBL" id="MFC5628374.1"/>
    </source>
</evidence>
<dbReference type="InterPro" id="IPR001789">
    <property type="entry name" value="Sig_transdc_resp-reg_receiver"/>
</dbReference>
<reference evidence="12" key="1">
    <citation type="journal article" date="2019" name="Int. J. Syst. Evol. Microbiol.">
        <title>The Global Catalogue of Microorganisms (GCM) 10K type strain sequencing project: providing services to taxonomists for standard genome sequencing and annotation.</title>
        <authorList>
            <consortium name="The Broad Institute Genomics Platform"/>
            <consortium name="The Broad Institute Genome Sequencing Center for Infectious Disease"/>
            <person name="Wu L."/>
            <person name="Ma J."/>
        </authorList>
    </citation>
    <scope>NUCLEOTIDE SEQUENCE [LARGE SCALE GENOMIC DNA]</scope>
    <source>
        <strain evidence="12">CGMCC 1.15790</strain>
    </source>
</reference>
<keyword evidence="3 9" id="KW-0597">Phosphoprotein</keyword>
<dbReference type="InterPro" id="IPR048714">
    <property type="entry name" value="DpiA-like_HTH"/>
</dbReference>
<gene>
    <name evidence="11" type="ORF">ACFPTR_05615</name>
</gene>
<evidence type="ECO:0000256" key="6">
    <source>
        <dbReference type="ARBA" id="ARBA00023125"/>
    </source>
</evidence>
<protein>
    <submittedName>
        <fullName evidence="11">Response regulator</fullName>
    </submittedName>
</protein>
<comment type="subcellular location">
    <subcellularLocation>
        <location evidence="1">Cytoplasm</location>
    </subcellularLocation>
</comment>
<evidence type="ECO:0000256" key="5">
    <source>
        <dbReference type="ARBA" id="ARBA00023015"/>
    </source>
</evidence>
<evidence type="ECO:0000256" key="3">
    <source>
        <dbReference type="ARBA" id="ARBA00022553"/>
    </source>
</evidence>
<keyword evidence="6" id="KW-0238">DNA-binding</keyword>
<evidence type="ECO:0000256" key="2">
    <source>
        <dbReference type="ARBA" id="ARBA00022490"/>
    </source>
</evidence>
<evidence type="ECO:0000256" key="9">
    <source>
        <dbReference type="PROSITE-ProRule" id="PRU00169"/>
    </source>
</evidence>
<dbReference type="RefSeq" id="WP_270897649.1">
    <property type="nucleotide sequence ID" value="NZ_JBHSPF010000020.1"/>
</dbReference>
<dbReference type="EMBL" id="JBHSPF010000020">
    <property type="protein sequence ID" value="MFC5628374.1"/>
    <property type="molecule type" value="Genomic_DNA"/>
</dbReference>
<dbReference type="PIRSF" id="PIRSF006171">
    <property type="entry name" value="RR_citrat_malat"/>
    <property type="match status" value="1"/>
</dbReference>
<dbReference type="Pfam" id="PF00072">
    <property type="entry name" value="Response_reg"/>
    <property type="match status" value="1"/>
</dbReference>
<dbReference type="PANTHER" id="PTHR45526:SF6">
    <property type="entry name" value="TRANSCRIPTIONAL REGULATORY PROTEIN CITT"/>
    <property type="match status" value="1"/>
</dbReference>
<keyword evidence="12" id="KW-1185">Reference proteome</keyword>
<dbReference type="PROSITE" id="PS50110">
    <property type="entry name" value="RESPONSE_REGULATORY"/>
    <property type="match status" value="1"/>
</dbReference>
<evidence type="ECO:0000256" key="4">
    <source>
        <dbReference type="ARBA" id="ARBA00023012"/>
    </source>
</evidence>
<dbReference type="SMART" id="SM00448">
    <property type="entry name" value="REC"/>
    <property type="match status" value="1"/>
</dbReference>
<keyword evidence="7" id="KW-0010">Activator</keyword>
<evidence type="ECO:0000259" key="10">
    <source>
        <dbReference type="PROSITE" id="PS50110"/>
    </source>
</evidence>
<dbReference type="Proteomes" id="UP001596143">
    <property type="component" value="Unassembled WGS sequence"/>
</dbReference>
<dbReference type="Gene3D" id="3.40.50.2300">
    <property type="match status" value="1"/>
</dbReference>
<proteinExistence type="predicted"/>
<dbReference type="InterPro" id="IPR024187">
    <property type="entry name" value="Sig_transdc_resp-reg_cit/mal"/>
</dbReference>